<feature type="region of interest" description="Disordered" evidence="6">
    <location>
        <begin position="319"/>
        <end position="361"/>
    </location>
</feature>
<dbReference type="EMBL" id="KQ965773">
    <property type="protein sequence ID" value="KXS13912.1"/>
    <property type="molecule type" value="Genomic_DNA"/>
</dbReference>
<evidence type="ECO:0000256" key="5">
    <source>
        <dbReference type="PROSITE-ProRule" id="PRU00266"/>
    </source>
</evidence>
<feature type="compositionally biased region" description="Acidic residues" evidence="6">
    <location>
        <begin position="85"/>
        <end position="97"/>
    </location>
</feature>
<evidence type="ECO:0000256" key="4">
    <source>
        <dbReference type="ARBA" id="ARBA00022884"/>
    </source>
</evidence>
<evidence type="ECO:0000256" key="6">
    <source>
        <dbReference type="SAM" id="MobiDB-lite"/>
    </source>
</evidence>
<dbReference type="PANTHER" id="PTHR14950">
    <property type="entry name" value="DICER-RELATED"/>
    <property type="match status" value="1"/>
</dbReference>
<evidence type="ECO:0000256" key="1">
    <source>
        <dbReference type="ARBA" id="ARBA00022723"/>
    </source>
</evidence>
<protein>
    <submittedName>
        <fullName evidence="9">Uncharacterized protein</fullName>
    </submittedName>
</protein>
<dbReference type="GO" id="GO:0004525">
    <property type="term" value="F:ribonuclease III activity"/>
    <property type="evidence" value="ECO:0007669"/>
    <property type="project" value="InterPro"/>
</dbReference>
<evidence type="ECO:0000259" key="7">
    <source>
        <dbReference type="PROSITE" id="PS50137"/>
    </source>
</evidence>
<dbReference type="AlphaFoldDB" id="A0A139AAR4"/>
<dbReference type="STRING" id="1344416.A0A139AAR4"/>
<dbReference type="Gene3D" id="3.30.160.20">
    <property type="match status" value="1"/>
</dbReference>
<dbReference type="SUPFAM" id="SSF54768">
    <property type="entry name" value="dsRNA-binding domain-like"/>
    <property type="match status" value="1"/>
</dbReference>
<evidence type="ECO:0000256" key="2">
    <source>
        <dbReference type="ARBA" id="ARBA00022801"/>
    </source>
</evidence>
<reference evidence="9 10" key="1">
    <citation type="journal article" date="2015" name="Genome Biol. Evol.">
        <title>Phylogenomic analyses indicate that early fungi evolved digesting cell walls of algal ancestors of land plants.</title>
        <authorList>
            <person name="Chang Y."/>
            <person name="Wang S."/>
            <person name="Sekimoto S."/>
            <person name="Aerts A.L."/>
            <person name="Choi C."/>
            <person name="Clum A."/>
            <person name="LaButti K.M."/>
            <person name="Lindquist E.A."/>
            <person name="Yee Ngan C."/>
            <person name="Ohm R.A."/>
            <person name="Salamov A.A."/>
            <person name="Grigoriev I.V."/>
            <person name="Spatafora J.W."/>
            <person name="Berbee M.L."/>
        </authorList>
    </citation>
    <scope>NUCLEOTIDE SEQUENCE [LARGE SCALE GENOMIC DNA]</scope>
    <source>
        <strain evidence="9 10">JEL478</strain>
    </source>
</reference>
<dbReference type="OrthoDB" id="416741at2759"/>
<dbReference type="PROSITE" id="PS50137">
    <property type="entry name" value="DS_RBD"/>
    <property type="match status" value="1"/>
</dbReference>
<dbReference type="SMART" id="SM00358">
    <property type="entry name" value="DSRM"/>
    <property type="match status" value="1"/>
</dbReference>
<feature type="compositionally biased region" description="Polar residues" evidence="6">
    <location>
        <begin position="65"/>
        <end position="75"/>
    </location>
</feature>
<feature type="domain" description="RNase III" evidence="8">
    <location>
        <begin position="160"/>
        <end position="179"/>
    </location>
</feature>
<keyword evidence="1" id="KW-0479">Metal-binding</keyword>
<name>A0A139AAR4_GONPJ</name>
<dbReference type="GO" id="GO:0046872">
    <property type="term" value="F:metal ion binding"/>
    <property type="evidence" value="ECO:0007669"/>
    <property type="project" value="UniProtKB-KW"/>
</dbReference>
<dbReference type="GO" id="GO:0003723">
    <property type="term" value="F:RNA binding"/>
    <property type="evidence" value="ECO:0007669"/>
    <property type="project" value="UniProtKB-UniRule"/>
</dbReference>
<keyword evidence="3" id="KW-0460">Magnesium</keyword>
<dbReference type="Pfam" id="PF00035">
    <property type="entry name" value="dsrm"/>
    <property type="match status" value="1"/>
</dbReference>
<dbReference type="PROSITE" id="PS50142">
    <property type="entry name" value="RNASE_3_2"/>
    <property type="match status" value="1"/>
</dbReference>
<evidence type="ECO:0000313" key="9">
    <source>
        <dbReference type="EMBL" id="KXS13912.1"/>
    </source>
</evidence>
<sequence>MGLISEFVEDSQEQESLMIEEEKKPLDQVIRRRLPKKGKLPLLKNEVPGTDKTSSVAPEAENVVEHNSASKSTPEPATGISAFEEPVEDDQMDDPTDMAEPKIRRIADSGIDDDVESDSDSDDEEENRKRRAAATWNAAHEEEEMQPRARWHFWLDLDPPKMLGDVVEACIGAIYVDSGFSLPIVREVVSRVLIEPLVDQYVTPTRMPRHPITAIHELAQARGCAALRIDVLEPDHMKVERRTTGTAEKYAVFLDVTANVYVHGDLIATSKARNQKDARKQAAELALEALCTKDQWWEDVCTCIEEKQAEKDALKKKLEMEGEEEEGGEPQEVPPDEKEAGDEATVEEIPASAGVQTMENNFDRSGGQIFSGVIIPLEEEIDIIGL</sequence>
<evidence type="ECO:0000259" key="8">
    <source>
        <dbReference type="PROSITE" id="PS50142"/>
    </source>
</evidence>
<keyword evidence="2" id="KW-0378">Hydrolase</keyword>
<evidence type="ECO:0000256" key="3">
    <source>
        <dbReference type="ARBA" id="ARBA00022842"/>
    </source>
</evidence>
<organism evidence="9 10">
    <name type="scientific">Gonapodya prolifera (strain JEL478)</name>
    <name type="common">Monoblepharis prolifera</name>
    <dbReference type="NCBI Taxonomy" id="1344416"/>
    <lineage>
        <taxon>Eukaryota</taxon>
        <taxon>Fungi</taxon>
        <taxon>Fungi incertae sedis</taxon>
        <taxon>Chytridiomycota</taxon>
        <taxon>Chytridiomycota incertae sedis</taxon>
        <taxon>Monoblepharidomycetes</taxon>
        <taxon>Monoblepharidales</taxon>
        <taxon>Gonapodyaceae</taxon>
        <taxon>Gonapodya</taxon>
    </lineage>
</organism>
<dbReference type="Gene3D" id="1.10.1520.10">
    <property type="entry name" value="Ribonuclease III domain"/>
    <property type="match status" value="1"/>
</dbReference>
<dbReference type="InterPro" id="IPR014720">
    <property type="entry name" value="dsRBD_dom"/>
</dbReference>
<evidence type="ECO:0000313" key="10">
    <source>
        <dbReference type="Proteomes" id="UP000070544"/>
    </source>
</evidence>
<dbReference type="GO" id="GO:0006396">
    <property type="term" value="P:RNA processing"/>
    <property type="evidence" value="ECO:0007669"/>
    <property type="project" value="InterPro"/>
</dbReference>
<keyword evidence="10" id="KW-1185">Reference proteome</keyword>
<feature type="domain" description="DRBM" evidence="7">
    <location>
        <begin position="210"/>
        <end position="292"/>
    </location>
</feature>
<dbReference type="Proteomes" id="UP000070544">
    <property type="component" value="Unassembled WGS sequence"/>
</dbReference>
<gene>
    <name evidence="9" type="ORF">M427DRAFT_136203</name>
</gene>
<keyword evidence="4 5" id="KW-0694">RNA-binding</keyword>
<feature type="region of interest" description="Disordered" evidence="6">
    <location>
        <begin position="1"/>
        <end position="143"/>
    </location>
</feature>
<dbReference type="InterPro" id="IPR036389">
    <property type="entry name" value="RNase_III_sf"/>
</dbReference>
<dbReference type="PANTHER" id="PTHR14950:SF37">
    <property type="entry name" value="ENDORIBONUCLEASE DICER"/>
    <property type="match status" value="1"/>
</dbReference>
<dbReference type="InterPro" id="IPR000999">
    <property type="entry name" value="RNase_III_dom"/>
</dbReference>
<accession>A0A139AAR4</accession>
<feature type="compositionally biased region" description="Acidic residues" evidence="6">
    <location>
        <begin position="110"/>
        <end position="125"/>
    </location>
</feature>
<proteinExistence type="predicted"/>
<feature type="compositionally biased region" description="Basic and acidic residues" evidence="6">
    <location>
        <begin position="20"/>
        <end position="30"/>
    </location>
</feature>